<evidence type="ECO:0000256" key="4">
    <source>
        <dbReference type="ARBA" id="ARBA00023163"/>
    </source>
</evidence>
<keyword evidence="3" id="KW-0805">Transcription regulation</keyword>
<protein>
    <recommendedName>
        <fullName evidence="2">Regulatory protein zeste</fullName>
    </recommendedName>
</protein>
<evidence type="ECO:0000313" key="9">
    <source>
        <dbReference type="Proteomes" id="UP000823941"/>
    </source>
</evidence>
<dbReference type="InterPro" id="IPR028002">
    <property type="entry name" value="Myb_DNA-bind_5"/>
</dbReference>
<organism evidence="8 9">
    <name type="scientific">Plutella xylostella</name>
    <name type="common">Diamondback moth</name>
    <name type="synonym">Plutella maculipennis</name>
    <dbReference type="NCBI Taxonomy" id="51655"/>
    <lineage>
        <taxon>Eukaryota</taxon>
        <taxon>Metazoa</taxon>
        <taxon>Ecdysozoa</taxon>
        <taxon>Arthropoda</taxon>
        <taxon>Hexapoda</taxon>
        <taxon>Insecta</taxon>
        <taxon>Pterygota</taxon>
        <taxon>Neoptera</taxon>
        <taxon>Endopterygota</taxon>
        <taxon>Lepidoptera</taxon>
        <taxon>Glossata</taxon>
        <taxon>Ditrysia</taxon>
        <taxon>Yponomeutoidea</taxon>
        <taxon>Plutellidae</taxon>
        <taxon>Plutella</taxon>
    </lineage>
</organism>
<reference evidence="8 9" key="1">
    <citation type="submission" date="2021-06" db="EMBL/GenBank/DDBJ databases">
        <title>A haploid diamondback moth (Plutella xylostella L.) genome assembly resolves 31 chromosomes and identifies a diamide resistance mutation.</title>
        <authorList>
            <person name="Ward C.M."/>
            <person name="Perry K.D."/>
            <person name="Baker G."/>
            <person name="Powis K."/>
            <person name="Heckel D.G."/>
            <person name="Baxter S.W."/>
        </authorList>
    </citation>
    <scope>NUCLEOTIDE SEQUENCE [LARGE SCALE GENOMIC DNA]</scope>
    <source>
        <strain evidence="8 9">LV</strain>
        <tissue evidence="8">Single pupa</tissue>
    </source>
</reference>
<evidence type="ECO:0000256" key="1">
    <source>
        <dbReference type="ARBA" id="ARBA00011764"/>
    </source>
</evidence>
<comment type="function">
    <text evidence="5">Involved in transvection phenomena (= synapsis-dependent gene expression), where the synaptic pairing of chromosomes carrying genes with which zeste interacts influences the expression of these genes. Zeste binds to DNA and stimulates transcription from a nearby promoter.</text>
</comment>
<dbReference type="InterPro" id="IPR001005">
    <property type="entry name" value="SANT/Myb"/>
</dbReference>
<evidence type="ECO:0000313" key="8">
    <source>
        <dbReference type="EMBL" id="KAG7312059.1"/>
    </source>
</evidence>
<proteinExistence type="predicted"/>
<accession>A0ABQ7R462</accession>
<dbReference type="Pfam" id="PF13873">
    <property type="entry name" value="Myb_DNA-bind_5"/>
    <property type="match status" value="1"/>
</dbReference>
<evidence type="ECO:0000256" key="5">
    <source>
        <dbReference type="ARBA" id="ARBA00025466"/>
    </source>
</evidence>
<dbReference type="Gene3D" id="1.10.10.60">
    <property type="entry name" value="Homeodomain-like"/>
    <property type="match status" value="1"/>
</dbReference>
<evidence type="ECO:0000259" key="7">
    <source>
        <dbReference type="PROSITE" id="PS50090"/>
    </source>
</evidence>
<comment type="subunit">
    <text evidence="1">Self-associates forming complexes of several hundred monomers.</text>
</comment>
<feature type="region of interest" description="Disordered" evidence="6">
    <location>
        <begin position="1"/>
        <end position="24"/>
    </location>
</feature>
<dbReference type="SMART" id="SM00717">
    <property type="entry name" value="SANT"/>
    <property type="match status" value="1"/>
</dbReference>
<dbReference type="PROSITE" id="PS50090">
    <property type="entry name" value="MYB_LIKE"/>
    <property type="match status" value="1"/>
</dbReference>
<name>A0ABQ7R462_PLUXY</name>
<evidence type="ECO:0000256" key="6">
    <source>
        <dbReference type="SAM" id="MobiDB-lite"/>
    </source>
</evidence>
<dbReference type="PANTHER" id="PTHR21411">
    <property type="entry name" value="APONTIC"/>
    <property type="match status" value="1"/>
</dbReference>
<keyword evidence="4" id="KW-0804">Transcription</keyword>
<feature type="domain" description="Myb-like" evidence="7">
    <location>
        <begin position="14"/>
        <end position="87"/>
    </location>
</feature>
<dbReference type="PANTHER" id="PTHR21411:SF0">
    <property type="entry name" value="REGULATORY PROTEIN ZESTE"/>
    <property type="match status" value="1"/>
</dbReference>
<gene>
    <name evidence="8" type="ORF">JYU34_001505</name>
</gene>
<sequence length="246" mass="28364">MNKMESKQEPGSKKNRMRDKNWQDEEKAILKNLVKKYIQDIENKKLDTDSNKRKYEAWKKICTSFNQQSKCGTRTIDQLKIRWKLMKMMAKAKQTDNNCSKAIACESPTSFGDSNCSTDNTNESFSCDSYTLKMEPPEKVTVEVDIQEDTDMLDQSDSDDSIPETIRISKPSLQPIPSTNSVSEQVKLYMNHLVKSASTMQTKLYKLKTENAKKKEHILLMKREYWRIKLNSVGGKIPSTPQNDSL</sequence>
<keyword evidence="9" id="KW-1185">Reference proteome</keyword>
<comment type="caution">
    <text evidence="8">The sequence shown here is derived from an EMBL/GenBank/DDBJ whole genome shotgun (WGS) entry which is preliminary data.</text>
</comment>
<dbReference type="Proteomes" id="UP000823941">
    <property type="component" value="Chromosome 3"/>
</dbReference>
<evidence type="ECO:0000256" key="3">
    <source>
        <dbReference type="ARBA" id="ARBA00023015"/>
    </source>
</evidence>
<evidence type="ECO:0000256" key="2">
    <source>
        <dbReference type="ARBA" id="ARBA00016807"/>
    </source>
</evidence>
<dbReference type="EMBL" id="JAHIBW010000003">
    <property type="protein sequence ID" value="KAG7312059.1"/>
    <property type="molecule type" value="Genomic_DNA"/>
</dbReference>